<evidence type="ECO:0000313" key="3">
    <source>
        <dbReference type="Proteomes" id="UP000662747"/>
    </source>
</evidence>
<feature type="region of interest" description="Disordered" evidence="1">
    <location>
        <begin position="41"/>
        <end position="85"/>
    </location>
</feature>
<reference evidence="2 3" key="1">
    <citation type="submission" date="2021-02" db="EMBL/GenBank/DDBJ databases">
        <title>De Novo genome assembly of isolated myxobacteria.</title>
        <authorList>
            <person name="Stevens D.C."/>
        </authorList>
    </citation>
    <scope>NUCLEOTIDE SEQUENCE [LARGE SCALE GENOMIC DNA]</scope>
    <source>
        <strain evidence="3">SCPEA02</strain>
    </source>
</reference>
<name>A0ABX7NZE0_9BACT</name>
<proteinExistence type="predicted"/>
<sequence length="180" mass="20589">MNRTPEVTTPEMIERRAGYQSLEPVKRPAWWGVDLDHARRPGVPSHRTPPQPMANASFPIEPQQGEPASPLHGRTNKQMPPVFGTSTPLRGLSGVIRRLAYSYPDHYPRHWVLKLLGDRVDSWEYHAKKYLPVALPLVGLALFASSRGKRRGMPTSWREVETRWGQARRNWDPRAWADAL</sequence>
<evidence type="ECO:0000256" key="1">
    <source>
        <dbReference type="SAM" id="MobiDB-lite"/>
    </source>
</evidence>
<protein>
    <submittedName>
        <fullName evidence="2">Uncharacterized protein</fullName>
    </submittedName>
</protein>
<accession>A0ABX7NZE0</accession>
<dbReference type="EMBL" id="CP071090">
    <property type="protein sequence ID" value="QSQ24302.1"/>
    <property type="molecule type" value="Genomic_DNA"/>
</dbReference>
<keyword evidence="3" id="KW-1185">Reference proteome</keyword>
<dbReference type="RefSeq" id="WP_206725868.1">
    <property type="nucleotide sequence ID" value="NZ_CP071090.1"/>
</dbReference>
<dbReference type="Proteomes" id="UP000662747">
    <property type="component" value="Chromosome"/>
</dbReference>
<gene>
    <name evidence="2" type="ORF">JY651_04860</name>
</gene>
<evidence type="ECO:0000313" key="2">
    <source>
        <dbReference type="EMBL" id="QSQ24302.1"/>
    </source>
</evidence>
<organism evidence="2 3">
    <name type="scientific">Pyxidicoccus parkwayensis</name>
    <dbReference type="NCBI Taxonomy" id="2813578"/>
    <lineage>
        <taxon>Bacteria</taxon>
        <taxon>Pseudomonadati</taxon>
        <taxon>Myxococcota</taxon>
        <taxon>Myxococcia</taxon>
        <taxon>Myxococcales</taxon>
        <taxon>Cystobacterineae</taxon>
        <taxon>Myxococcaceae</taxon>
        <taxon>Pyxidicoccus</taxon>
    </lineage>
</organism>